<dbReference type="Gene3D" id="1.10.600.10">
    <property type="entry name" value="Farnesyl Diphosphate Synthase"/>
    <property type="match status" value="1"/>
</dbReference>
<dbReference type="CDD" id="cd00685">
    <property type="entry name" value="Trans_IPPS_HT"/>
    <property type="match status" value="1"/>
</dbReference>
<organism evidence="9 10">
    <name type="scientific">Ambrosia artemisiifolia</name>
    <name type="common">Common ragweed</name>
    <dbReference type="NCBI Taxonomy" id="4212"/>
    <lineage>
        <taxon>Eukaryota</taxon>
        <taxon>Viridiplantae</taxon>
        <taxon>Streptophyta</taxon>
        <taxon>Embryophyta</taxon>
        <taxon>Tracheophyta</taxon>
        <taxon>Spermatophyta</taxon>
        <taxon>Magnoliopsida</taxon>
        <taxon>eudicotyledons</taxon>
        <taxon>Gunneridae</taxon>
        <taxon>Pentapetalae</taxon>
        <taxon>asterids</taxon>
        <taxon>campanulids</taxon>
        <taxon>Asterales</taxon>
        <taxon>Asteraceae</taxon>
        <taxon>Asteroideae</taxon>
        <taxon>Heliantheae alliance</taxon>
        <taxon>Heliantheae</taxon>
        <taxon>Ambrosia</taxon>
    </lineage>
</organism>
<dbReference type="SFLD" id="SFLDS00005">
    <property type="entry name" value="Isoprenoid_Synthase_Type_I"/>
    <property type="match status" value="1"/>
</dbReference>
<dbReference type="PANTHER" id="PTHR43281:SF1">
    <property type="entry name" value="FARNESYL DIPHOSPHATE SYNTHASE"/>
    <property type="match status" value="1"/>
</dbReference>
<keyword evidence="10" id="KW-1185">Reference proteome</keyword>
<evidence type="ECO:0000256" key="4">
    <source>
        <dbReference type="ARBA" id="ARBA00022679"/>
    </source>
</evidence>
<dbReference type="InterPro" id="IPR033749">
    <property type="entry name" value="Polyprenyl_synt_CS"/>
</dbReference>
<dbReference type="SUPFAM" id="SSF48576">
    <property type="entry name" value="Terpenoid synthases"/>
    <property type="match status" value="1"/>
</dbReference>
<dbReference type="Pfam" id="PF00348">
    <property type="entry name" value="polyprenyl_synt"/>
    <property type="match status" value="1"/>
</dbReference>
<dbReference type="PANTHER" id="PTHR43281">
    <property type="entry name" value="FARNESYL DIPHOSPHATE SYNTHASE"/>
    <property type="match status" value="1"/>
</dbReference>
<dbReference type="Proteomes" id="UP001206925">
    <property type="component" value="Unassembled WGS sequence"/>
</dbReference>
<dbReference type="InterPro" id="IPR000092">
    <property type="entry name" value="Polyprenyl_synt"/>
</dbReference>
<dbReference type="EMBL" id="JAMZMK010011180">
    <property type="protein sequence ID" value="KAI7728631.1"/>
    <property type="molecule type" value="Genomic_DNA"/>
</dbReference>
<protein>
    <submittedName>
        <fullName evidence="9">Uncharacterized protein</fullName>
    </submittedName>
</protein>
<dbReference type="PROSITE" id="PS00723">
    <property type="entry name" value="POLYPRENYL_SYNTHASE_1"/>
    <property type="match status" value="1"/>
</dbReference>
<dbReference type="GO" id="GO:0004659">
    <property type="term" value="F:prenyltransferase activity"/>
    <property type="evidence" value="ECO:0007669"/>
    <property type="project" value="InterPro"/>
</dbReference>
<dbReference type="GO" id="GO:0008299">
    <property type="term" value="P:isoprenoid biosynthetic process"/>
    <property type="evidence" value="ECO:0007669"/>
    <property type="project" value="UniProtKB-KW"/>
</dbReference>
<keyword evidence="4 8" id="KW-0808">Transferase</keyword>
<comment type="cofactor">
    <cofactor evidence="1">
        <name>Mg(2+)</name>
        <dbReference type="ChEBI" id="CHEBI:18420"/>
    </cofactor>
</comment>
<dbReference type="SFLD" id="SFLDG01017">
    <property type="entry name" value="Polyprenyl_Transferase_Like"/>
    <property type="match status" value="1"/>
</dbReference>
<comment type="pathway">
    <text evidence="2">Isoprenoid biosynthesis.</text>
</comment>
<keyword evidence="6" id="KW-0460">Magnesium</keyword>
<dbReference type="NCBIfam" id="NF045485">
    <property type="entry name" value="FPPsyn"/>
    <property type="match status" value="1"/>
</dbReference>
<dbReference type="PROSITE" id="PS00444">
    <property type="entry name" value="POLYPRENYL_SYNTHASE_2"/>
    <property type="match status" value="1"/>
</dbReference>
<dbReference type="InterPro" id="IPR008949">
    <property type="entry name" value="Isoprenoid_synthase_dom_sf"/>
</dbReference>
<evidence type="ECO:0000256" key="3">
    <source>
        <dbReference type="ARBA" id="ARBA00006706"/>
    </source>
</evidence>
<keyword evidence="7" id="KW-0414">Isoprene biosynthesis</keyword>
<reference evidence="9" key="1">
    <citation type="submission" date="2022-06" db="EMBL/GenBank/DDBJ databases">
        <title>Uncovering the hologenomic basis of an extraordinary plant invasion.</title>
        <authorList>
            <person name="Bieker V.C."/>
            <person name="Martin M.D."/>
            <person name="Gilbert T."/>
            <person name="Hodgins K."/>
            <person name="Battlay P."/>
            <person name="Petersen B."/>
            <person name="Wilson J."/>
        </authorList>
    </citation>
    <scope>NUCLEOTIDE SEQUENCE</scope>
    <source>
        <strain evidence="9">AA19_3_7</strain>
        <tissue evidence="9">Leaf</tissue>
    </source>
</reference>
<comment type="similarity">
    <text evidence="3 8">Belongs to the FPP/GGPP synthase family.</text>
</comment>
<name>A0AAD5BUF6_AMBAR</name>
<dbReference type="GO" id="GO:0005737">
    <property type="term" value="C:cytoplasm"/>
    <property type="evidence" value="ECO:0007669"/>
    <property type="project" value="UniProtKB-ARBA"/>
</dbReference>
<evidence type="ECO:0000256" key="1">
    <source>
        <dbReference type="ARBA" id="ARBA00001946"/>
    </source>
</evidence>
<accession>A0AAD5BUF6</accession>
<evidence type="ECO:0000313" key="10">
    <source>
        <dbReference type="Proteomes" id="UP001206925"/>
    </source>
</evidence>
<dbReference type="GO" id="GO:0046872">
    <property type="term" value="F:metal ion binding"/>
    <property type="evidence" value="ECO:0007669"/>
    <property type="project" value="UniProtKB-KW"/>
</dbReference>
<evidence type="ECO:0000256" key="8">
    <source>
        <dbReference type="RuleBase" id="RU004466"/>
    </source>
</evidence>
<evidence type="ECO:0000256" key="5">
    <source>
        <dbReference type="ARBA" id="ARBA00022723"/>
    </source>
</evidence>
<evidence type="ECO:0000256" key="2">
    <source>
        <dbReference type="ARBA" id="ARBA00005128"/>
    </source>
</evidence>
<evidence type="ECO:0000256" key="6">
    <source>
        <dbReference type="ARBA" id="ARBA00022842"/>
    </source>
</evidence>
<keyword evidence="5" id="KW-0479">Metal-binding</keyword>
<sequence>MALLFHVPIAKSQPFPIAIHATYVTPSSSSPPQITLEPLRIPKTSFKFDTYMTDKAKLVNDALERAVPLQEPLKIHEAMRYSLLAGGKRVRPILCLASCELVGGMEACAMAMASAVEMVHTMSLIHDDLPCMDNDDLRRGKPTNHKVYGDDTAVLAGDALLSLAFEHLATQTIGVGPQRVVHAISELGSAVGSLGLVAGQIVDLSSEGMQNVDLNKLEYIHVHKTAKLLEAAVVGGAVLGGGNTHEVERVRNYARCIGLLFQVVDDILDVTKSSDELGKTAGKDLLSDKATYPKLIGLEGSKEFARDLVAKAVSELAYFDSSRAAPLYHLAHYIAYRQN</sequence>
<dbReference type="AlphaFoldDB" id="A0AAD5BUF6"/>
<comment type="caution">
    <text evidence="9">The sequence shown here is derived from an EMBL/GenBank/DDBJ whole genome shotgun (WGS) entry which is preliminary data.</text>
</comment>
<evidence type="ECO:0000313" key="9">
    <source>
        <dbReference type="EMBL" id="KAI7728631.1"/>
    </source>
</evidence>
<proteinExistence type="inferred from homology"/>
<gene>
    <name evidence="9" type="ORF">M8C21_006135</name>
</gene>
<dbReference type="FunFam" id="1.10.600.10:FF:000001">
    <property type="entry name" value="Geranylgeranyl diphosphate synthase"/>
    <property type="match status" value="1"/>
</dbReference>
<evidence type="ECO:0000256" key="7">
    <source>
        <dbReference type="ARBA" id="ARBA00023229"/>
    </source>
</evidence>
<dbReference type="InterPro" id="IPR053378">
    <property type="entry name" value="Prenyl_diphosphate_synthase"/>
</dbReference>